<dbReference type="InterPro" id="IPR050523">
    <property type="entry name" value="AKR_Detox_Biosynth"/>
</dbReference>
<dbReference type="EMBL" id="FMVF01000004">
    <property type="protein sequence ID" value="SCY22436.1"/>
    <property type="molecule type" value="Genomic_DNA"/>
</dbReference>
<dbReference type="InterPro" id="IPR020471">
    <property type="entry name" value="AKR"/>
</dbReference>
<dbReference type="STRING" id="490189.SAMN02927903_00957"/>
<keyword evidence="4" id="KW-1185">Reference proteome</keyword>
<keyword evidence="1" id="KW-0560">Oxidoreductase</keyword>
<dbReference type="OrthoDB" id="9773828at2"/>
<protein>
    <submittedName>
        <fullName evidence="3">Predicted oxidoreductase</fullName>
    </submittedName>
</protein>
<dbReference type="RefSeq" id="WP_091141163.1">
    <property type="nucleotide sequence ID" value="NZ_FMVF01000004.1"/>
</dbReference>
<dbReference type="PRINTS" id="PR00069">
    <property type="entry name" value="ALDKETRDTASE"/>
</dbReference>
<feature type="domain" description="NADP-dependent oxidoreductase" evidence="2">
    <location>
        <begin position="16"/>
        <end position="312"/>
    </location>
</feature>
<dbReference type="PANTHER" id="PTHR43364">
    <property type="entry name" value="NADH-SPECIFIC METHYLGLYOXAL REDUCTASE-RELATED"/>
    <property type="match status" value="1"/>
</dbReference>
<gene>
    <name evidence="3" type="ORF">SAMN02927903_00957</name>
</gene>
<dbReference type="GO" id="GO:0016491">
    <property type="term" value="F:oxidoreductase activity"/>
    <property type="evidence" value="ECO:0007669"/>
    <property type="project" value="UniProtKB-KW"/>
</dbReference>
<dbReference type="InterPro" id="IPR036812">
    <property type="entry name" value="NAD(P)_OxRdtase_dom_sf"/>
</dbReference>
<evidence type="ECO:0000256" key="1">
    <source>
        <dbReference type="ARBA" id="ARBA00023002"/>
    </source>
</evidence>
<evidence type="ECO:0000313" key="4">
    <source>
        <dbReference type="Proteomes" id="UP000199354"/>
    </source>
</evidence>
<evidence type="ECO:0000313" key="3">
    <source>
        <dbReference type="EMBL" id="SCY22436.1"/>
    </source>
</evidence>
<dbReference type="Proteomes" id="UP000199354">
    <property type="component" value="Unassembled WGS sequence"/>
</dbReference>
<sequence length="316" mass="35255">MEHRKLGQSGLQIAPVVFGGNVFGWTIDERQSFDLLNHFTEAGCNAIDTADVYSRWAPGNVGGESEIIIGKWMKEKKNRHNIVLMTKVGSDMGDGKKGLRKAYIVKAAEDSLRRLQTDYIDLYQTHFDQESTPVSETLEAYDQLIKDGKVRVIGASNMSPERLQESLDTSRDHHLPIYQTLQPHYNLYARQGFEDAYEPIVMNNQLGVITYYSLESGFLTGKYRKHADIIKSPRGGKMDNYLNDRGFAILAALDDISKRYQSTPAAVALAWLIHRESVTAPIVSATSLLQLDSIVQAPSLKLEADAIAVLDIASAY</sequence>
<evidence type="ECO:0000259" key="2">
    <source>
        <dbReference type="Pfam" id="PF00248"/>
    </source>
</evidence>
<dbReference type="SUPFAM" id="SSF51430">
    <property type="entry name" value="NAD(P)-linked oxidoreductase"/>
    <property type="match status" value="1"/>
</dbReference>
<name>A0A1G5E628_9FLAO</name>
<dbReference type="Gene3D" id="3.20.20.100">
    <property type="entry name" value="NADP-dependent oxidoreductase domain"/>
    <property type="match status" value="1"/>
</dbReference>
<dbReference type="Pfam" id="PF00248">
    <property type="entry name" value="Aldo_ket_red"/>
    <property type="match status" value="1"/>
</dbReference>
<dbReference type="PANTHER" id="PTHR43364:SF6">
    <property type="entry name" value="OXIDOREDUCTASE-RELATED"/>
    <property type="match status" value="1"/>
</dbReference>
<dbReference type="CDD" id="cd19081">
    <property type="entry name" value="AKR_AKR9C1"/>
    <property type="match status" value="1"/>
</dbReference>
<organism evidence="3 4">
    <name type="scientific">Flavobacterium caeni</name>
    <dbReference type="NCBI Taxonomy" id="490189"/>
    <lineage>
        <taxon>Bacteria</taxon>
        <taxon>Pseudomonadati</taxon>
        <taxon>Bacteroidota</taxon>
        <taxon>Flavobacteriia</taxon>
        <taxon>Flavobacteriales</taxon>
        <taxon>Flavobacteriaceae</taxon>
        <taxon>Flavobacterium</taxon>
    </lineage>
</organism>
<accession>A0A1G5E628</accession>
<dbReference type="InterPro" id="IPR023210">
    <property type="entry name" value="NADP_OxRdtase_dom"/>
</dbReference>
<dbReference type="FunFam" id="3.20.20.100:FF:000004">
    <property type="entry name" value="Oxidoreductase, aldo/keto reductase"/>
    <property type="match status" value="1"/>
</dbReference>
<proteinExistence type="predicted"/>
<dbReference type="AlphaFoldDB" id="A0A1G5E628"/>
<dbReference type="GO" id="GO:0005829">
    <property type="term" value="C:cytosol"/>
    <property type="evidence" value="ECO:0007669"/>
    <property type="project" value="TreeGrafter"/>
</dbReference>
<reference evidence="3 4" key="1">
    <citation type="submission" date="2016-10" db="EMBL/GenBank/DDBJ databases">
        <authorList>
            <person name="de Groot N.N."/>
        </authorList>
    </citation>
    <scope>NUCLEOTIDE SEQUENCE [LARGE SCALE GENOMIC DNA]</scope>
    <source>
        <strain evidence="3 4">CGMCC 1.7031</strain>
    </source>
</reference>